<evidence type="ECO:0000313" key="2">
    <source>
        <dbReference type="EMBL" id="NYJ01365.1"/>
    </source>
</evidence>
<sequence>MRSLVAIEFITLDGVMQGLGSPEEDTDGGFTHGGWGAPYADGIHRSVGAASAGDTSAYLFGRRTYQKMAAFWPSQPDSNPIAASMNSTPKYVASRTLRTLEWDGSHLLSGDLEEAVRGLKGEGEGDIAVLGSGVLLHQLMALGLVDELMLFVHPLILGTGKRLFRDLPTPQTARLADVSSTDQGSLCLRYYLLGG</sequence>
<accession>A0A853C192</accession>
<reference evidence="2 3" key="1">
    <citation type="submission" date="2020-07" db="EMBL/GenBank/DDBJ databases">
        <title>Sequencing the genomes of 1000 actinobacteria strains.</title>
        <authorList>
            <person name="Klenk H.-P."/>
        </authorList>
    </citation>
    <scope>NUCLEOTIDE SEQUENCE [LARGE SCALE GENOMIC DNA]</scope>
    <source>
        <strain evidence="2 3">DSM 103833</strain>
    </source>
</reference>
<comment type="caution">
    <text evidence="2">The sequence shown here is derived from an EMBL/GenBank/DDBJ whole genome shotgun (WGS) entry which is preliminary data.</text>
</comment>
<dbReference type="AlphaFoldDB" id="A0A853C192"/>
<dbReference type="PANTHER" id="PTHR38011">
    <property type="entry name" value="DIHYDROFOLATE REDUCTASE FAMILY PROTEIN (AFU_ORTHOLOGUE AFUA_8G06820)"/>
    <property type="match status" value="1"/>
</dbReference>
<gene>
    <name evidence="2" type="ORF">HNR19_002063</name>
</gene>
<dbReference type="Gene3D" id="3.40.430.10">
    <property type="entry name" value="Dihydrofolate Reductase, subunit A"/>
    <property type="match status" value="1"/>
</dbReference>
<dbReference type="Pfam" id="PF01872">
    <property type="entry name" value="RibD_C"/>
    <property type="match status" value="1"/>
</dbReference>
<evidence type="ECO:0000259" key="1">
    <source>
        <dbReference type="Pfam" id="PF01872"/>
    </source>
</evidence>
<dbReference type="GO" id="GO:0008703">
    <property type="term" value="F:5-amino-6-(5-phosphoribosylamino)uracil reductase activity"/>
    <property type="evidence" value="ECO:0007669"/>
    <property type="project" value="InterPro"/>
</dbReference>
<dbReference type="RefSeq" id="WP_179667858.1">
    <property type="nucleotide sequence ID" value="NZ_JACCFP010000001.1"/>
</dbReference>
<dbReference type="SUPFAM" id="SSF53597">
    <property type="entry name" value="Dihydrofolate reductase-like"/>
    <property type="match status" value="1"/>
</dbReference>
<name>A0A853C192_9ACTN</name>
<dbReference type="InterPro" id="IPR002734">
    <property type="entry name" value="RibDG_C"/>
</dbReference>
<dbReference type="InterPro" id="IPR050765">
    <property type="entry name" value="Riboflavin_Biosynth_HTPR"/>
</dbReference>
<organism evidence="2 3">
    <name type="scientific">Nocardioides thalensis</name>
    <dbReference type="NCBI Taxonomy" id="1914755"/>
    <lineage>
        <taxon>Bacteria</taxon>
        <taxon>Bacillati</taxon>
        <taxon>Actinomycetota</taxon>
        <taxon>Actinomycetes</taxon>
        <taxon>Propionibacteriales</taxon>
        <taxon>Nocardioidaceae</taxon>
        <taxon>Nocardioides</taxon>
    </lineage>
</organism>
<dbReference type="PANTHER" id="PTHR38011:SF2">
    <property type="entry name" value="BIFUNCTIONAL DEAMINASE-REDUCTASE DOMAIN PROTEIN"/>
    <property type="match status" value="1"/>
</dbReference>
<dbReference type="InterPro" id="IPR024072">
    <property type="entry name" value="DHFR-like_dom_sf"/>
</dbReference>
<evidence type="ECO:0000313" key="3">
    <source>
        <dbReference type="Proteomes" id="UP000530424"/>
    </source>
</evidence>
<keyword evidence="3" id="KW-1185">Reference proteome</keyword>
<dbReference type="GO" id="GO:0009231">
    <property type="term" value="P:riboflavin biosynthetic process"/>
    <property type="evidence" value="ECO:0007669"/>
    <property type="project" value="InterPro"/>
</dbReference>
<dbReference type="Proteomes" id="UP000530424">
    <property type="component" value="Unassembled WGS sequence"/>
</dbReference>
<proteinExistence type="predicted"/>
<protein>
    <submittedName>
        <fullName evidence="2">Dihydrofolate reductase</fullName>
    </submittedName>
</protein>
<feature type="domain" description="Bacterial bifunctional deaminase-reductase C-terminal" evidence="1">
    <location>
        <begin position="7"/>
        <end position="182"/>
    </location>
</feature>
<dbReference type="EMBL" id="JACCFP010000001">
    <property type="protein sequence ID" value="NYJ01365.1"/>
    <property type="molecule type" value="Genomic_DNA"/>
</dbReference>